<dbReference type="PANTHER" id="PTHR22826">
    <property type="entry name" value="RHO GUANINE EXCHANGE FACTOR-RELATED"/>
    <property type="match status" value="1"/>
</dbReference>
<keyword evidence="1" id="KW-0344">Guanine-nucleotide releasing factor</keyword>
<dbReference type="SMART" id="SM00325">
    <property type="entry name" value="RhoGEF"/>
    <property type="match status" value="1"/>
</dbReference>
<dbReference type="Pfam" id="PF22697">
    <property type="entry name" value="SOS1_NGEF_PH"/>
    <property type="match status" value="1"/>
</dbReference>
<dbReference type="InterPro" id="IPR001849">
    <property type="entry name" value="PH_domain"/>
</dbReference>
<evidence type="ECO:0000256" key="1">
    <source>
        <dbReference type="ARBA" id="ARBA00022658"/>
    </source>
</evidence>
<dbReference type="SMART" id="SM00233">
    <property type="entry name" value="PH"/>
    <property type="match status" value="1"/>
</dbReference>
<name>A0A3P8AEY7_HELPZ</name>
<dbReference type="Gene3D" id="2.30.29.30">
    <property type="entry name" value="Pleckstrin-homology domain (PH domain)/Phosphotyrosine-binding domain (PTB)"/>
    <property type="match status" value="1"/>
</dbReference>
<evidence type="ECO:0000313" key="6">
    <source>
        <dbReference type="Proteomes" id="UP000050761"/>
    </source>
</evidence>
<organism evidence="5">
    <name type="scientific">Heligmosomoides polygyrus</name>
    <name type="common">Parasitic roundworm</name>
    <dbReference type="NCBI Taxonomy" id="6339"/>
    <lineage>
        <taxon>Eukaryota</taxon>
        <taxon>Metazoa</taxon>
        <taxon>Ecdysozoa</taxon>
        <taxon>Nematoda</taxon>
        <taxon>Chromadorea</taxon>
        <taxon>Rhabditida</taxon>
        <taxon>Rhabditina</taxon>
        <taxon>Rhabditomorpha</taxon>
        <taxon>Strongyloidea</taxon>
        <taxon>Heligmosomidae</taxon>
        <taxon>Heligmosomoides</taxon>
    </lineage>
</organism>
<evidence type="ECO:0000256" key="2">
    <source>
        <dbReference type="SAM" id="MobiDB-lite"/>
    </source>
</evidence>
<feature type="region of interest" description="Disordered" evidence="2">
    <location>
        <begin position="307"/>
        <end position="339"/>
    </location>
</feature>
<dbReference type="EMBL" id="UZAH01025393">
    <property type="protein sequence ID" value="VDO63038.1"/>
    <property type="molecule type" value="Genomic_DNA"/>
</dbReference>
<keyword evidence="6" id="KW-1185">Reference proteome</keyword>
<dbReference type="SUPFAM" id="SSF48065">
    <property type="entry name" value="DBL homology domain (DH-domain)"/>
    <property type="match status" value="1"/>
</dbReference>
<dbReference type="WBParaSite" id="HPBE_0000498501-mRNA-1">
    <property type="protein sequence ID" value="HPBE_0000498501-mRNA-1"/>
    <property type="gene ID" value="HPBE_0000498501"/>
</dbReference>
<reference evidence="7" key="2">
    <citation type="submission" date="2019-09" db="UniProtKB">
        <authorList>
            <consortium name="WormBaseParasite"/>
        </authorList>
    </citation>
    <scope>IDENTIFICATION</scope>
</reference>
<proteinExistence type="predicted"/>
<evidence type="ECO:0000313" key="5">
    <source>
        <dbReference type="EMBL" id="VDO63038.1"/>
    </source>
</evidence>
<dbReference type="InterPro" id="IPR011993">
    <property type="entry name" value="PH-like_dom_sf"/>
</dbReference>
<evidence type="ECO:0000313" key="7">
    <source>
        <dbReference type="WBParaSite" id="HPBE_0000498501-mRNA-1"/>
    </source>
</evidence>
<dbReference type="InterPro" id="IPR051336">
    <property type="entry name" value="RhoGEF_Guanine_NuclExch_SF"/>
</dbReference>
<dbReference type="PANTHER" id="PTHR22826:SF211">
    <property type="entry name" value="LD43457P"/>
    <property type="match status" value="1"/>
</dbReference>
<accession>A0A3P8AEY7</accession>
<dbReference type="InterPro" id="IPR035899">
    <property type="entry name" value="DBL_dom_sf"/>
</dbReference>
<feature type="domain" description="DH" evidence="4">
    <location>
        <begin position="24"/>
        <end position="175"/>
    </location>
</feature>
<dbReference type="OrthoDB" id="10004999at2759"/>
<dbReference type="InterPro" id="IPR000219">
    <property type="entry name" value="DH_dom"/>
</dbReference>
<feature type="domain" description="PH" evidence="3">
    <location>
        <begin position="187"/>
        <end position="305"/>
    </location>
</feature>
<dbReference type="PROSITE" id="PS50010">
    <property type="entry name" value="DH_2"/>
    <property type="match status" value="1"/>
</dbReference>
<gene>
    <name evidence="5" type="ORF">HPBE_LOCUS4986</name>
</gene>
<dbReference type="Gene3D" id="1.20.900.10">
    <property type="entry name" value="Dbl homology (DH) domain"/>
    <property type="match status" value="1"/>
</dbReference>
<evidence type="ECO:0000259" key="4">
    <source>
        <dbReference type="PROSITE" id="PS50010"/>
    </source>
</evidence>
<dbReference type="SUPFAM" id="SSF50729">
    <property type="entry name" value="PH domain-like"/>
    <property type="match status" value="1"/>
</dbReference>
<protein>
    <submittedName>
        <fullName evidence="7">DH domain-containing protein</fullName>
    </submittedName>
</protein>
<dbReference type="PROSITE" id="PS50003">
    <property type="entry name" value="PH_DOMAIN"/>
    <property type="match status" value="1"/>
</dbReference>
<dbReference type="InterPro" id="IPR055251">
    <property type="entry name" value="SOS1_NGEF_PH"/>
</dbReference>
<evidence type="ECO:0000259" key="3">
    <source>
        <dbReference type="PROSITE" id="PS50003"/>
    </source>
</evidence>
<dbReference type="AlphaFoldDB" id="A0A3P8AEY7"/>
<reference evidence="5 6" key="1">
    <citation type="submission" date="2018-11" db="EMBL/GenBank/DDBJ databases">
        <authorList>
            <consortium name="Pathogen Informatics"/>
        </authorList>
    </citation>
    <scope>NUCLEOTIDE SEQUENCE [LARGE SCALE GENOMIC DNA]</scope>
</reference>
<dbReference type="Proteomes" id="UP000050761">
    <property type="component" value="Unassembled WGS sequence"/>
</dbReference>
<dbReference type="GO" id="GO:0005737">
    <property type="term" value="C:cytoplasm"/>
    <property type="evidence" value="ECO:0007669"/>
    <property type="project" value="TreeGrafter"/>
</dbReference>
<dbReference type="GO" id="GO:0005085">
    <property type="term" value="F:guanyl-nucleotide exchange factor activity"/>
    <property type="evidence" value="ECO:0007669"/>
    <property type="project" value="UniProtKB-KW"/>
</dbReference>
<feature type="compositionally biased region" description="Low complexity" evidence="2">
    <location>
        <begin position="319"/>
        <end position="339"/>
    </location>
</feature>
<dbReference type="Pfam" id="PF00621">
    <property type="entry name" value="RhoGEF"/>
    <property type="match status" value="1"/>
</dbReference>
<sequence length="339" mass="38807">MIAMTLVNPGTSWIHRILFNYKLIYSTIRLGAKLSTERTYVAELESLVEHYVEPFHSLDLQQGVALPIRGRSDLVFGEELAYLFLSLYHAYCQNKAASDAIRKEFCEMSSFFADCQRRAGHPLPLGAYLLKPVQRITKYQLLLRELERHCRPEVRPEVAAALSTMLELLAQINAAIHQLHISGFNGDLRLLGPLRLQSECDVYQFSRKKKGKTARAQRRHLFLFDGGILFCKKRNPPNQPSSLDPEYYEHKMCIPMSSLGFSELSRSGGSRFELWDEAKSDAYAVETLDAEQRQRWIQRLSRVAPREDQLVRQRPKSWTSTISNDSTCSSSTRSSDSEV</sequence>